<gene>
    <name evidence="2" type="ORF">AB6713_18555</name>
</gene>
<evidence type="ECO:0008006" key="4">
    <source>
        <dbReference type="Google" id="ProtNLM"/>
    </source>
</evidence>
<keyword evidence="1" id="KW-1133">Transmembrane helix</keyword>
<comment type="caution">
    <text evidence="2">The sequence shown here is derived from an EMBL/GenBank/DDBJ whole genome shotgun (WGS) entry which is preliminary data.</text>
</comment>
<sequence>MKRAIMKRATMKPKPARLRAELAVLTACLLLAEVINALTILIYRTRWIELISQWGWILILAVVLYLLLWLPRLLLRAVRGRSRLRALGNH</sequence>
<organism evidence="2 3">
    <name type="scientific">Luteimonas salinilitoris</name>
    <dbReference type="NCBI Taxonomy" id="3237697"/>
    <lineage>
        <taxon>Bacteria</taxon>
        <taxon>Pseudomonadati</taxon>
        <taxon>Pseudomonadota</taxon>
        <taxon>Gammaproteobacteria</taxon>
        <taxon>Lysobacterales</taxon>
        <taxon>Lysobacteraceae</taxon>
        <taxon>Luteimonas</taxon>
    </lineage>
</organism>
<reference evidence="2 3" key="1">
    <citation type="submission" date="2024-07" db="EMBL/GenBank/DDBJ databases">
        <title>Luteimonas salilacus sp. nov., isolated from the shore soil of Salt Lake in Tibet of China.</title>
        <authorList>
            <person name="Zhang X."/>
            <person name="Li A."/>
        </authorList>
    </citation>
    <scope>NUCLEOTIDE SEQUENCE [LARGE SCALE GENOMIC DNA]</scope>
    <source>
        <strain evidence="2 3">B3-2-R+30</strain>
    </source>
</reference>
<keyword evidence="1" id="KW-0812">Transmembrane</keyword>
<evidence type="ECO:0000256" key="1">
    <source>
        <dbReference type="SAM" id="Phobius"/>
    </source>
</evidence>
<keyword evidence="3" id="KW-1185">Reference proteome</keyword>
<accession>A0ABV4HY39</accession>
<protein>
    <recommendedName>
        <fullName evidence="4">DUF2798 domain-containing protein</fullName>
    </recommendedName>
</protein>
<name>A0ABV4HY39_9GAMM</name>
<dbReference type="RefSeq" id="WP_370565724.1">
    <property type="nucleotide sequence ID" value="NZ_JBFWIB010000023.1"/>
</dbReference>
<evidence type="ECO:0000313" key="3">
    <source>
        <dbReference type="Proteomes" id="UP001566331"/>
    </source>
</evidence>
<proteinExistence type="predicted"/>
<evidence type="ECO:0000313" key="2">
    <source>
        <dbReference type="EMBL" id="MEZ0476597.1"/>
    </source>
</evidence>
<dbReference type="Proteomes" id="UP001566331">
    <property type="component" value="Unassembled WGS sequence"/>
</dbReference>
<keyword evidence="1" id="KW-0472">Membrane</keyword>
<dbReference type="EMBL" id="JBFWIC010000041">
    <property type="protein sequence ID" value="MEZ0476597.1"/>
    <property type="molecule type" value="Genomic_DNA"/>
</dbReference>
<feature type="transmembrane region" description="Helical" evidence="1">
    <location>
        <begin position="53"/>
        <end position="75"/>
    </location>
</feature>